<dbReference type="InterPro" id="IPR037029">
    <property type="entry name" value="Alliinase_N_sf"/>
</dbReference>
<dbReference type="Gene3D" id="2.10.25.30">
    <property type="entry name" value="EGF-like, alliinase"/>
    <property type="match status" value="1"/>
</dbReference>
<evidence type="ECO:0000313" key="9">
    <source>
        <dbReference type="EMBL" id="CAK7346730.1"/>
    </source>
</evidence>
<dbReference type="Gene3D" id="3.40.640.10">
    <property type="entry name" value="Type I PLP-dependent aspartate aminotransferase-like (Major domain)"/>
    <property type="match status" value="1"/>
</dbReference>
<feature type="domain" description="Alliinase C-terminal" evidence="8">
    <location>
        <begin position="94"/>
        <end position="449"/>
    </location>
</feature>
<keyword evidence="4" id="KW-0808">Transferase</keyword>
<dbReference type="GO" id="GO:0006520">
    <property type="term" value="P:amino acid metabolic process"/>
    <property type="evidence" value="ECO:0007669"/>
    <property type="project" value="TreeGrafter"/>
</dbReference>
<dbReference type="InterPro" id="IPR015424">
    <property type="entry name" value="PyrdxlP-dep_Trfase"/>
</dbReference>
<evidence type="ECO:0000313" key="10">
    <source>
        <dbReference type="Proteomes" id="UP001314170"/>
    </source>
</evidence>
<dbReference type="GO" id="GO:0016846">
    <property type="term" value="F:carbon-sulfur lyase activity"/>
    <property type="evidence" value="ECO:0007669"/>
    <property type="project" value="InterPro"/>
</dbReference>
<keyword evidence="10" id="KW-1185">Reference proteome</keyword>
<keyword evidence="6" id="KW-0472">Membrane</keyword>
<comment type="similarity">
    <text evidence="2">Belongs to the alliinase family.</text>
</comment>
<dbReference type="AlphaFoldDB" id="A0AAV1S899"/>
<name>A0AAV1S899_9ROSI</name>
<protein>
    <recommendedName>
        <fullName evidence="11">Alliinase</fullName>
    </recommendedName>
</protein>
<evidence type="ECO:0000256" key="1">
    <source>
        <dbReference type="ARBA" id="ARBA00001933"/>
    </source>
</evidence>
<dbReference type="EMBL" id="CAWUPB010001173">
    <property type="protein sequence ID" value="CAK7346730.1"/>
    <property type="molecule type" value="Genomic_DNA"/>
</dbReference>
<evidence type="ECO:0000259" key="8">
    <source>
        <dbReference type="Pfam" id="PF04864"/>
    </source>
</evidence>
<gene>
    <name evidence="9" type="ORF">DCAF_LOCUS19407</name>
</gene>
<accession>A0AAV1S899</accession>
<dbReference type="Proteomes" id="UP001314170">
    <property type="component" value="Unassembled WGS sequence"/>
</dbReference>
<feature type="transmembrane region" description="Helical" evidence="6">
    <location>
        <begin position="12"/>
        <end position="31"/>
    </location>
</feature>
<dbReference type="Gene3D" id="3.90.1150.10">
    <property type="entry name" value="Aspartate Aminotransferase, domain 1"/>
    <property type="match status" value="1"/>
</dbReference>
<evidence type="ECO:0000256" key="4">
    <source>
        <dbReference type="ARBA" id="ARBA00022576"/>
    </source>
</evidence>
<keyword evidence="6" id="KW-0812">Transmembrane</keyword>
<dbReference type="Pfam" id="PF04863">
    <property type="entry name" value="EGF_alliinase"/>
    <property type="match status" value="1"/>
</dbReference>
<comment type="cofactor">
    <cofactor evidence="1">
        <name>pyridoxal 5'-phosphate</name>
        <dbReference type="ChEBI" id="CHEBI:597326"/>
    </cofactor>
</comment>
<evidence type="ECO:0000256" key="5">
    <source>
        <dbReference type="ARBA" id="ARBA00022898"/>
    </source>
</evidence>
<comment type="subunit">
    <text evidence="3">Homodimer.</text>
</comment>
<organism evidence="9 10">
    <name type="scientific">Dovyalis caffra</name>
    <dbReference type="NCBI Taxonomy" id="77055"/>
    <lineage>
        <taxon>Eukaryota</taxon>
        <taxon>Viridiplantae</taxon>
        <taxon>Streptophyta</taxon>
        <taxon>Embryophyta</taxon>
        <taxon>Tracheophyta</taxon>
        <taxon>Spermatophyta</taxon>
        <taxon>Magnoliopsida</taxon>
        <taxon>eudicotyledons</taxon>
        <taxon>Gunneridae</taxon>
        <taxon>Pentapetalae</taxon>
        <taxon>rosids</taxon>
        <taxon>fabids</taxon>
        <taxon>Malpighiales</taxon>
        <taxon>Salicaceae</taxon>
        <taxon>Flacourtieae</taxon>
        <taxon>Dovyalis</taxon>
    </lineage>
</organism>
<proteinExistence type="inferred from homology"/>
<dbReference type="SUPFAM" id="SSF53383">
    <property type="entry name" value="PLP-dependent transferases"/>
    <property type="match status" value="1"/>
</dbReference>
<dbReference type="InterPro" id="IPR050478">
    <property type="entry name" value="Ethylene_sulfur-biosynth"/>
</dbReference>
<dbReference type="PANTHER" id="PTHR43795">
    <property type="entry name" value="BIFUNCTIONAL ASPARTATE AMINOTRANSFERASE AND GLUTAMATE/ASPARTATE-PREPHENATE AMINOTRANSFERASE-RELATED"/>
    <property type="match status" value="1"/>
</dbReference>
<dbReference type="CDD" id="cd00609">
    <property type="entry name" value="AAT_like"/>
    <property type="match status" value="1"/>
</dbReference>
<comment type="caution">
    <text evidence="9">The sequence shown here is derived from an EMBL/GenBank/DDBJ whole genome shotgun (WGS) entry which is preliminary data.</text>
</comment>
<feature type="domain" description="Alliinase EGF-like" evidence="7">
    <location>
        <begin position="39"/>
        <end position="92"/>
    </location>
</feature>
<dbReference type="InterPro" id="IPR015422">
    <property type="entry name" value="PyrdxlP-dep_Trfase_small"/>
</dbReference>
<dbReference type="Pfam" id="PF04864">
    <property type="entry name" value="Alliinase_C"/>
    <property type="match status" value="1"/>
</dbReference>
<evidence type="ECO:0000256" key="6">
    <source>
        <dbReference type="SAM" id="Phobius"/>
    </source>
</evidence>
<evidence type="ECO:0000256" key="3">
    <source>
        <dbReference type="ARBA" id="ARBA00011738"/>
    </source>
</evidence>
<dbReference type="InterPro" id="IPR006948">
    <property type="entry name" value="Alliinase_C"/>
</dbReference>
<keyword evidence="6" id="KW-1133">Transmembrane helix</keyword>
<evidence type="ECO:0008006" key="11">
    <source>
        <dbReference type="Google" id="ProtNLM"/>
    </source>
</evidence>
<reference evidence="9 10" key="1">
    <citation type="submission" date="2024-01" db="EMBL/GenBank/DDBJ databases">
        <authorList>
            <person name="Waweru B."/>
        </authorList>
    </citation>
    <scope>NUCLEOTIDE SEQUENCE [LARGE SCALE GENOMIC DNA]</scope>
</reference>
<evidence type="ECO:0000259" key="7">
    <source>
        <dbReference type="Pfam" id="PF04863"/>
    </source>
</evidence>
<sequence length="506" mass="57384">MTKMTKVQNITHAFFLICSITLNVLMIKLFFGGGWEQRWTKLAVEEAETVASISCSGHGRAFLDSLGVDGKPICECNACFNGPDCSEFIPDCVVDADSGDPMFLEPFWLKHSASSAVVVPGWHRMSYEFNDGSLVSEELKMHIRKLHATVGNANTDGRYMIFGAGATQLLNAAVLALSSHDDSSSPSRIVASVPFYPVYKQQTEFFQTEDYKFNGETSRWKDHMDYSSNYIEFVTSPNNPDGQLKKAVLQGPSVKTIHDLAYYWPHFTSIPSPADEDLMIFTLSKLTGHAGSRFGWALIKNEAIYQRMLAYMSLSTYGVPRETQLRVLKLLKVVLEGKGREMFEFGYETMRNRWKKLSKILSISKRFSLQDLEYQNCSFSKTIRGPSPAFAWLKCEKEEDKKCFDVLKTANIIGREGSLFGAESRFVRLSLLQRQDGFDLLLKRMENLVLEENQKGHFEENGSRINKSMIFDVGHSLDPRLGAYYTDELMDASYLFLTNRNPLTFM</sequence>
<dbReference type="InterPro" id="IPR006947">
    <property type="entry name" value="EGF_alliinase"/>
</dbReference>
<dbReference type="PANTHER" id="PTHR43795:SF56">
    <property type="entry name" value="TRYPTOPHAN AMINOTRANSFERASE-RELATED PROTEIN 4-LIKE"/>
    <property type="match status" value="1"/>
</dbReference>
<dbReference type="GO" id="GO:0008483">
    <property type="term" value="F:transaminase activity"/>
    <property type="evidence" value="ECO:0007669"/>
    <property type="project" value="UniProtKB-KW"/>
</dbReference>
<dbReference type="InterPro" id="IPR015421">
    <property type="entry name" value="PyrdxlP-dep_Trfase_major"/>
</dbReference>
<keyword evidence="4" id="KW-0032">Aminotransferase</keyword>
<keyword evidence="5" id="KW-0663">Pyridoxal phosphate</keyword>
<evidence type="ECO:0000256" key="2">
    <source>
        <dbReference type="ARBA" id="ARBA00006312"/>
    </source>
</evidence>